<keyword evidence="8" id="KW-0902">Two-component regulatory system</keyword>
<feature type="transmembrane region" description="Helical" evidence="9">
    <location>
        <begin position="248"/>
        <end position="267"/>
    </location>
</feature>
<keyword evidence="7" id="KW-0067">ATP-binding</keyword>
<dbReference type="AlphaFoldDB" id="A0A916SVM6"/>
<feature type="transmembrane region" description="Helical" evidence="9">
    <location>
        <begin position="55"/>
        <end position="76"/>
    </location>
</feature>
<evidence type="ECO:0000256" key="4">
    <source>
        <dbReference type="ARBA" id="ARBA00022679"/>
    </source>
</evidence>
<protein>
    <recommendedName>
        <fullName evidence="2">histidine kinase</fullName>
        <ecNumber evidence="2">2.7.13.3</ecNumber>
    </recommendedName>
</protein>
<feature type="transmembrane region" description="Helical" evidence="9">
    <location>
        <begin position="181"/>
        <end position="203"/>
    </location>
</feature>
<evidence type="ECO:0000256" key="3">
    <source>
        <dbReference type="ARBA" id="ARBA00022553"/>
    </source>
</evidence>
<dbReference type="GO" id="GO:0000155">
    <property type="term" value="F:phosphorelay sensor kinase activity"/>
    <property type="evidence" value="ECO:0007669"/>
    <property type="project" value="InterPro"/>
</dbReference>
<dbReference type="Pfam" id="PF02518">
    <property type="entry name" value="HATPase_c"/>
    <property type="match status" value="1"/>
</dbReference>
<dbReference type="Gene3D" id="3.30.565.10">
    <property type="entry name" value="Histidine kinase-like ATPase, C-terminal domain"/>
    <property type="match status" value="1"/>
</dbReference>
<keyword evidence="12" id="KW-1185">Reference proteome</keyword>
<dbReference type="Proteomes" id="UP000636793">
    <property type="component" value="Unassembled WGS sequence"/>
</dbReference>
<feature type="transmembrane region" description="Helical" evidence="9">
    <location>
        <begin position="108"/>
        <end position="129"/>
    </location>
</feature>
<dbReference type="InterPro" id="IPR050482">
    <property type="entry name" value="Sensor_HK_TwoCompSys"/>
</dbReference>
<dbReference type="PANTHER" id="PTHR24421:SF10">
    <property type="entry name" value="NITRATE_NITRITE SENSOR PROTEIN NARQ"/>
    <property type="match status" value="1"/>
</dbReference>
<dbReference type="EMBL" id="BMHI01000001">
    <property type="protein sequence ID" value="GGB20112.1"/>
    <property type="molecule type" value="Genomic_DNA"/>
</dbReference>
<sequence length="600" mass="63469">MREWETAAMTRAWTVHQPPIVTSLESALVMLASVITLIAASQLAAFLGAGGPEPWLAVSIVAGALVYAASGLIAWWRRPGNRLGLVMVAGGVIWLLNALVFASQPLLVAVGVVTATLPLGVIVHLLLVFPSGRLRSTLARWTVIAGYAVCLVLQIPLYLWAPAASPDGMLAMADRPELVTVGSRVQTGAGMCVMAITAVVLSVRFHRASERRSVLGPLYVYGVAVVLLVPLVPIVVRSMTGFDSSIATAGQIVLLVVAPMLFAVAMMRGGFARTGELEQLGEWLGSAAGDRPDLGTALATALGDDSVQLSYWLHDRGGYVDADGRSITAPTAGNGRGLAEIGVGGRRVGGIFYDRNLIADPELVNSAGRVIAIAVDQQRLTVQLRASRRALQQSRARIVEASDRERRRIAQNLHDGLQAELVLLSVEAQRLAGTEAGTSPEERAQAAERLRWRIDHAAAGLRDLVYAVMPAPLVEQGLGPAIEDLVDRMPVPTTLEMSVDRNLPDAVQATAYFVMAEALNNAARHAGARHIAVRLTDRAGVLVIRVDDDGIGNAHPAGGFGLTGLQDRVEVLGGTLRIDSPVDHGTHITAELPCPAALGV</sequence>
<dbReference type="Pfam" id="PF07730">
    <property type="entry name" value="HisKA_3"/>
    <property type="match status" value="1"/>
</dbReference>
<dbReference type="GO" id="GO:0005524">
    <property type="term" value="F:ATP binding"/>
    <property type="evidence" value="ECO:0007669"/>
    <property type="project" value="UniProtKB-KW"/>
</dbReference>
<evidence type="ECO:0000256" key="9">
    <source>
        <dbReference type="SAM" id="Phobius"/>
    </source>
</evidence>
<comment type="caution">
    <text evidence="11">The sequence shown here is derived from an EMBL/GenBank/DDBJ whole genome shotgun (WGS) entry which is preliminary data.</text>
</comment>
<feature type="transmembrane region" description="Helical" evidence="9">
    <location>
        <begin position="27"/>
        <end position="49"/>
    </location>
</feature>
<name>A0A916SVM6_9MICO</name>
<dbReference type="SMART" id="SM00387">
    <property type="entry name" value="HATPase_c"/>
    <property type="match status" value="1"/>
</dbReference>
<comment type="catalytic activity">
    <reaction evidence="1">
        <text>ATP + protein L-histidine = ADP + protein N-phospho-L-histidine.</text>
        <dbReference type="EC" id="2.7.13.3"/>
    </reaction>
</comment>
<accession>A0A916SVM6</accession>
<dbReference type="Gene3D" id="1.20.5.1930">
    <property type="match status" value="1"/>
</dbReference>
<evidence type="ECO:0000256" key="8">
    <source>
        <dbReference type="ARBA" id="ARBA00023012"/>
    </source>
</evidence>
<evidence type="ECO:0000313" key="12">
    <source>
        <dbReference type="Proteomes" id="UP000636793"/>
    </source>
</evidence>
<evidence type="ECO:0000313" key="11">
    <source>
        <dbReference type="EMBL" id="GGB20112.1"/>
    </source>
</evidence>
<keyword evidence="9" id="KW-0812">Transmembrane</keyword>
<gene>
    <name evidence="11" type="ORF">GCM10011492_07490</name>
</gene>
<keyword evidence="6 11" id="KW-0418">Kinase</keyword>
<evidence type="ECO:0000259" key="10">
    <source>
        <dbReference type="SMART" id="SM00387"/>
    </source>
</evidence>
<reference evidence="11" key="2">
    <citation type="submission" date="2020-09" db="EMBL/GenBank/DDBJ databases">
        <authorList>
            <person name="Sun Q."/>
            <person name="Zhou Y."/>
        </authorList>
    </citation>
    <scope>NUCLEOTIDE SEQUENCE</scope>
    <source>
        <strain evidence="11">CGMCC 1.15085</strain>
    </source>
</reference>
<keyword evidence="3" id="KW-0597">Phosphoprotein</keyword>
<dbReference type="SUPFAM" id="SSF55874">
    <property type="entry name" value="ATPase domain of HSP90 chaperone/DNA topoisomerase II/histidine kinase"/>
    <property type="match status" value="1"/>
</dbReference>
<feature type="transmembrane region" description="Helical" evidence="9">
    <location>
        <begin position="83"/>
        <end position="102"/>
    </location>
</feature>
<organism evidence="11 12">
    <name type="scientific">Flexivirga endophytica</name>
    <dbReference type="NCBI Taxonomy" id="1849103"/>
    <lineage>
        <taxon>Bacteria</taxon>
        <taxon>Bacillati</taxon>
        <taxon>Actinomycetota</taxon>
        <taxon>Actinomycetes</taxon>
        <taxon>Micrococcales</taxon>
        <taxon>Dermacoccaceae</taxon>
        <taxon>Flexivirga</taxon>
    </lineage>
</organism>
<keyword evidence="5" id="KW-0547">Nucleotide-binding</keyword>
<evidence type="ECO:0000256" key="1">
    <source>
        <dbReference type="ARBA" id="ARBA00000085"/>
    </source>
</evidence>
<dbReference type="EC" id="2.7.13.3" evidence="2"/>
<evidence type="ECO:0000256" key="2">
    <source>
        <dbReference type="ARBA" id="ARBA00012438"/>
    </source>
</evidence>
<evidence type="ECO:0000256" key="5">
    <source>
        <dbReference type="ARBA" id="ARBA00022741"/>
    </source>
</evidence>
<keyword evidence="9" id="KW-1133">Transmembrane helix</keyword>
<evidence type="ECO:0000256" key="6">
    <source>
        <dbReference type="ARBA" id="ARBA00022777"/>
    </source>
</evidence>
<proteinExistence type="predicted"/>
<dbReference type="InterPro" id="IPR036890">
    <property type="entry name" value="HATPase_C_sf"/>
</dbReference>
<evidence type="ECO:0000256" key="7">
    <source>
        <dbReference type="ARBA" id="ARBA00022840"/>
    </source>
</evidence>
<keyword evidence="4" id="KW-0808">Transferase</keyword>
<keyword evidence="9" id="KW-0472">Membrane</keyword>
<feature type="domain" description="Histidine kinase/HSP90-like ATPase" evidence="10">
    <location>
        <begin position="506"/>
        <end position="596"/>
    </location>
</feature>
<dbReference type="InterPro" id="IPR011712">
    <property type="entry name" value="Sig_transdc_His_kin_sub3_dim/P"/>
</dbReference>
<dbReference type="GO" id="GO:0046983">
    <property type="term" value="F:protein dimerization activity"/>
    <property type="evidence" value="ECO:0007669"/>
    <property type="project" value="InterPro"/>
</dbReference>
<dbReference type="CDD" id="cd16917">
    <property type="entry name" value="HATPase_UhpB-NarQ-NarX-like"/>
    <property type="match status" value="1"/>
</dbReference>
<reference evidence="11" key="1">
    <citation type="journal article" date="2014" name="Int. J. Syst. Evol. Microbiol.">
        <title>Complete genome sequence of Corynebacterium casei LMG S-19264T (=DSM 44701T), isolated from a smear-ripened cheese.</title>
        <authorList>
            <consortium name="US DOE Joint Genome Institute (JGI-PGF)"/>
            <person name="Walter F."/>
            <person name="Albersmeier A."/>
            <person name="Kalinowski J."/>
            <person name="Ruckert C."/>
        </authorList>
    </citation>
    <scope>NUCLEOTIDE SEQUENCE</scope>
    <source>
        <strain evidence="11">CGMCC 1.15085</strain>
    </source>
</reference>
<feature type="transmembrane region" description="Helical" evidence="9">
    <location>
        <begin position="141"/>
        <end position="161"/>
    </location>
</feature>
<dbReference type="GO" id="GO:0016020">
    <property type="term" value="C:membrane"/>
    <property type="evidence" value="ECO:0007669"/>
    <property type="project" value="InterPro"/>
</dbReference>
<feature type="transmembrane region" description="Helical" evidence="9">
    <location>
        <begin position="215"/>
        <end position="236"/>
    </location>
</feature>
<dbReference type="InterPro" id="IPR003594">
    <property type="entry name" value="HATPase_dom"/>
</dbReference>
<dbReference type="PANTHER" id="PTHR24421">
    <property type="entry name" value="NITRATE/NITRITE SENSOR PROTEIN NARX-RELATED"/>
    <property type="match status" value="1"/>
</dbReference>